<feature type="region of interest" description="Disordered" evidence="1">
    <location>
        <begin position="87"/>
        <end position="113"/>
    </location>
</feature>
<sequence length="287" mass="32297">MAKQNRKTLKNYFGKGQLPTESQFADLIDSALNLLDDRFDHTAENGFKITTTGDNEGLFSFYDGDNPQEPRWSMGLEESRDELVFRNGKTNPETGKPDTTLSLGQGRIGINKENPQTELDVNGVISAAGRQGTYATGRVPADGKWHDLTEELEGCQAFEVMAGVGKVTTGKYALLHAIALNAHHPEGWLFNFLNRKRQIRATQSYYRSLRDKLKIRWKSIRQQGRNTLYCMQIRTNSDYGEGIQIHYSLTNLWFDPLMQQSQAQQEQAPIILSSEDSTSSDTDPTAP</sequence>
<organism evidence="2">
    <name type="scientific">Candidatus Electrothrix aestuarii</name>
    <dbReference type="NCBI Taxonomy" id="3062594"/>
    <lineage>
        <taxon>Bacteria</taxon>
        <taxon>Pseudomonadati</taxon>
        <taxon>Thermodesulfobacteriota</taxon>
        <taxon>Desulfobulbia</taxon>
        <taxon>Desulfobulbales</taxon>
        <taxon>Desulfobulbaceae</taxon>
        <taxon>Candidatus Electrothrix</taxon>
    </lineage>
</organism>
<dbReference type="EMBL" id="CP159373">
    <property type="protein sequence ID" value="XCN73105.1"/>
    <property type="molecule type" value="Genomic_DNA"/>
</dbReference>
<dbReference type="KEGG" id="eaj:Q3M24_23020"/>
<dbReference type="AlphaFoldDB" id="A0AAU8LVS6"/>
<evidence type="ECO:0000313" key="2">
    <source>
        <dbReference type="EMBL" id="XCN73105.1"/>
    </source>
</evidence>
<feature type="compositionally biased region" description="Polar residues" evidence="1">
    <location>
        <begin position="88"/>
        <end position="103"/>
    </location>
</feature>
<evidence type="ECO:0000256" key="1">
    <source>
        <dbReference type="SAM" id="MobiDB-lite"/>
    </source>
</evidence>
<name>A0AAU8LVS6_9BACT</name>
<protein>
    <submittedName>
        <fullName evidence="2">Uncharacterized protein</fullName>
    </submittedName>
</protein>
<gene>
    <name evidence="2" type="ORF">Q3M24_23020</name>
</gene>
<proteinExistence type="predicted"/>
<reference evidence="2" key="1">
    <citation type="journal article" date="2024" name="Syst. Appl. Microbiol.">
        <title>First single-strain enrichments of Electrothrix cable bacteria, description of E. aestuarii sp. nov. and E. rattekaaiensis sp. nov., and proposal of a cable bacteria taxonomy following the rules of the SeqCode.</title>
        <authorList>
            <person name="Plum-Jensen L.E."/>
            <person name="Schramm A."/>
            <person name="Marshall I.P.G."/>
        </authorList>
    </citation>
    <scope>NUCLEOTIDE SEQUENCE</scope>
    <source>
        <strain evidence="2">Rat1</strain>
    </source>
</reference>
<feature type="region of interest" description="Disordered" evidence="1">
    <location>
        <begin position="264"/>
        <end position="287"/>
    </location>
</feature>
<reference evidence="2" key="2">
    <citation type="submission" date="2024-06" db="EMBL/GenBank/DDBJ databases">
        <authorList>
            <person name="Plum-Jensen L.E."/>
            <person name="Schramm A."/>
            <person name="Marshall I.P.G."/>
        </authorList>
    </citation>
    <scope>NUCLEOTIDE SEQUENCE</scope>
    <source>
        <strain evidence="2">Rat1</strain>
    </source>
</reference>
<accession>A0AAU8LVS6</accession>